<dbReference type="GO" id="GO:0016491">
    <property type="term" value="F:oxidoreductase activity"/>
    <property type="evidence" value="ECO:0007669"/>
    <property type="project" value="InterPro"/>
</dbReference>
<dbReference type="InterPro" id="IPR036291">
    <property type="entry name" value="NAD(P)-bd_dom_sf"/>
</dbReference>
<dbReference type="Proteomes" id="UP000070700">
    <property type="component" value="Unassembled WGS sequence"/>
</dbReference>
<accession>A0A194X1P1</accession>
<dbReference type="InterPro" id="IPR050700">
    <property type="entry name" value="YIM1/Zinc_Alcohol_DH_Fams"/>
</dbReference>
<dbReference type="InterPro" id="IPR011032">
    <property type="entry name" value="GroES-like_sf"/>
</dbReference>
<dbReference type="InParanoid" id="A0A194X1P1"/>
<dbReference type="SUPFAM" id="SSF50129">
    <property type="entry name" value="GroES-like"/>
    <property type="match status" value="1"/>
</dbReference>
<dbReference type="GO" id="GO:0005739">
    <property type="term" value="C:mitochondrion"/>
    <property type="evidence" value="ECO:0007669"/>
    <property type="project" value="TreeGrafter"/>
</dbReference>
<organism evidence="2 3">
    <name type="scientific">Mollisia scopiformis</name>
    <name type="common">Conifer needle endophyte fungus</name>
    <name type="synonym">Phialocephala scopiformis</name>
    <dbReference type="NCBI Taxonomy" id="149040"/>
    <lineage>
        <taxon>Eukaryota</taxon>
        <taxon>Fungi</taxon>
        <taxon>Dikarya</taxon>
        <taxon>Ascomycota</taxon>
        <taxon>Pezizomycotina</taxon>
        <taxon>Leotiomycetes</taxon>
        <taxon>Helotiales</taxon>
        <taxon>Mollisiaceae</taxon>
        <taxon>Mollisia</taxon>
    </lineage>
</organism>
<proteinExistence type="predicted"/>
<sequence>MAPFVTSMRAWQYHNTTGGVENNLFLNEHTPLPATTSEQHLVQVIALALNPIDYKPAETPLVGRFMIPKPATPGIDFTGRIIKPAENSELKVGQLVFGASGTMPPFAGGALREFAIAGEGNIVPLPEGLSPFDGACIPVAGLTALQSIVPRVKKGDRLFINGGSGGVGGFGIQIAKEVGCHVTTTCSTANVELCKSLGADVVIDYKKFNVLQVLMSGEKFDHVVDNVGQDKELYWRAHEYLKEGKVFILVAQDITLDVIQDQLKRRYLPVWMGGLQRVVEGFFPMPKADDLNQLGQWMKDGVIKPTVDNVFKFEDAPKAFERLRTKRAQGKIIIDIASETYQELKL</sequence>
<gene>
    <name evidence="2" type="ORF">LY89DRAFT_699094</name>
</gene>
<dbReference type="Gene3D" id="3.40.50.720">
    <property type="entry name" value="NAD(P)-binding Rossmann-like Domain"/>
    <property type="match status" value="1"/>
</dbReference>
<dbReference type="PANTHER" id="PTHR11695:SF294">
    <property type="entry name" value="RETICULON-4-INTERACTING PROTEIN 1, MITOCHONDRIAL"/>
    <property type="match status" value="1"/>
</dbReference>
<dbReference type="Gene3D" id="3.90.180.10">
    <property type="entry name" value="Medium-chain alcohol dehydrogenases, catalytic domain"/>
    <property type="match status" value="1"/>
</dbReference>
<evidence type="ECO:0000313" key="3">
    <source>
        <dbReference type="Proteomes" id="UP000070700"/>
    </source>
</evidence>
<dbReference type="AlphaFoldDB" id="A0A194X1P1"/>
<dbReference type="SUPFAM" id="SSF51735">
    <property type="entry name" value="NAD(P)-binding Rossmann-fold domains"/>
    <property type="match status" value="1"/>
</dbReference>
<dbReference type="STRING" id="149040.A0A194X1P1"/>
<dbReference type="Pfam" id="PF08240">
    <property type="entry name" value="ADH_N"/>
    <property type="match status" value="1"/>
</dbReference>
<feature type="domain" description="Enoyl reductase (ER)" evidence="1">
    <location>
        <begin position="19"/>
        <end position="334"/>
    </location>
</feature>
<dbReference type="GeneID" id="28826758"/>
<dbReference type="SMART" id="SM00829">
    <property type="entry name" value="PKS_ER"/>
    <property type="match status" value="1"/>
</dbReference>
<evidence type="ECO:0000313" key="2">
    <source>
        <dbReference type="EMBL" id="KUJ14115.1"/>
    </source>
</evidence>
<dbReference type="FunCoup" id="A0A194X1P1">
    <property type="interactions" value="173"/>
</dbReference>
<name>A0A194X1P1_MOLSC</name>
<dbReference type="InterPro" id="IPR013154">
    <property type="entry name" value="ADH-like_N"/>
</dbReference>
<evidence type="ECO:0000259" key="1">
    <source>
        <dbReference type="SMART" id="SM00829"/>
    </source>
</evidence>
<dbReference type="CDD" id="cd08267">
    <property type="entry name" value="MDR1"/>
    <property type="match status" value="1"/>
</dbReference>
<dbReference type="RefSeq" id="XP_018068470.1">
    <property type="nucleotide sequence ID" value="XM_018217032.1"/>
</dbReference>
<dbReference type="OrthoDB" id="201656at2759"/>
<dbReference type="Pfam" id="PF13602">
    <property type="entry name" value="ADH_zinc_N_2"/>
    <property type="match status" value="1"/>
</dbReference>
<dbReference type="PANTHER" id="PTHR11695">
    <property type="entry name" value="ALCOHOL DEHYDROGENASE RELATED"/>
    <property type="match status" value="1"/>
</dbReference>
<dbReference type="KEGG" id="psco:LY89DRAFT_699094"/>
<keyword evidence="3" id="KW-1185">Reference proteome</keyword>
<dbReference type="EMBL" id="KQ947421">
    <property type="protein sequence ID" value="KUJ14115.1"/>
    <property type="molecule type" value="Genomic_DNA"/>
</dbReference>
<reference evidence="2 3" key="1">
    <citation type="submission" date="2015-10" db="EMBL/GenBank/DDBJ databases">
        <title>Full genome of DAOMC 229536 Phialocephala scopiformis, a fungal endophyte of spruce producing the potent anti-insectan compound rugulosin.</title>
        <authorList>
            <consortium name="DOE Joint Genome Institute"/>
            <person name="Walker A.K."/>
            <person name="Frasz S.L."/>
            <person name="Seifert K.A."/>
            <person name="Miller J.D."/>
            <person name="Mondo S.J."/>
            <person name="Labutti K."/>
            <person name="Lipzen A."/>
            <person name="Dockter R."/>
            <person name="Kennedy M."/>
            <person name="Grigoriev I.V."/>
            <person name="Spatafora J.W."/>
        </authorList>
    </citation>
    <scope>NUCLEOTIDE SEQUENCE [LARGE SCALE GENOMIC DNA]</scope>
    <source>
        <strain evidence="2 3">CBS 120377</strain>
    </source>
</reference>
<dbReference type="InterPro" id="IPR020843">
    <property type="entry name" value="ER"/>
</dbReference>
<protein>
    <submittedName>
        <fullName evidence="2">NAD(P)-binding protein</fullName>
    </submittedName>
</protein>